<dbReference type="SUPFAM" id="SSF55608">
    <property type="entry name" value="Homing endonucleases"/>
    <property type="match status" value="2"/>
</dbReference>
<keyword evidence="2" id="KW-0378">Hydrolase</keyword>
<accession>A0A650ANV2</accession>
<name>A0A650ANV2_CHLVU</name>
<dbReference type="GO" id="GO:0005739">
    <property type="term" value="C:mitochondrion"/>
    <property type="evidence" value="ECO:0007669"/>
    <property type="project" value="UniProtKB-ARBA"/>
</dbReference>
<dbReference type="GO" id="GO:0004519">
    <property type="term" value="F:endonuclease activity"/>
    <property type="evidence" value="ECO:0007669"/>
    <property type="project" value="UniProtKB-KW"/>
</dbReference>
<dbReference type="EMBL" id="MK948103">
    <property type="protein sequence ID" value="QGN75124.1"/>
    <property type="molecule type" value="Genomic_DNA"/>
</dbReference>
<gene>
    <name evidence="2" type="primary">orf441</name>
</gene>
<dbReference type="PANTHER" id="PTHR36181">
    <property type="entry name" value="INTRON-ENCODED ENDONUCLEASE AI3-RELATED"/>
    <property type="match status" value="1"/>
</dbReference>
<dbReference type="InterPro" id="IPR004860">
    <property type="entry name" value="LAGLIDADG_dom"/>
</dbReference>
<dbReference type="InterPro" id="IPR027434">
    <property type="entry name" value="Homing_endonucl"/>
</dbReference>
<dbReference type="InterPro" id="IPR051289">
    <property type="entry name" value="LAGLIDADG_Endonuclease"/>
</dbReference>
<feature type="domain" description="Homing endonuclease LAGLIDADG" evidence="1">
    <location>
        <begin position="139"/>
        <end position="236"/>
    </location>
</feature>
<proteinExistence type="predicted"/>
<keyword evidence="2" id="KW-0255">Endonuclease</keyword>
<reference evidence="2" key="1">
    <citation type="submission" date="2019-05" db="EMBL/GenBank/DDBJ databases">
        <title>Chlorella vulgaris UTEX259 complete mitochondrial genome.</title>
        <authorList>
            <person name="Wang Y."/>
            <person name="Xu X."/>
        </authorList>
    </citation>
    <scope>NUCLEOTIDE SEQUENCE</scope>
    <source>
        <strain evidence="2">UTEX259</strain>
    </source>
</reference>
<dbReference type="AlphaFoldDB" id="A0A650ANV2"/>
<keyword evidence="2" id="KW-0540">Nuclease</keyword>
<protein>
    <submittedName>
        <fullName evidence="2">LAGLIDADG endonuclease</fullName>
    </submittedName>
</protein>
<keyword evidence="2" id="KW-0496">Mitochondrion</keyword>
<dbReference type="Gene3D" id="3.10.28.10">
    <property type="entry name" value="Homing endonucleases"/>
    <property type="match status" value="2"/>
</dbReference>
<dbReference type="PANTHER" id="PTHR36181:SF2">
    <property type="entry name" value="INTRON-ENCODED ENDONUCLEASE AI3-RELATED"/>
    <property type="match status" value="1"/>
</dbReference>
<evidence type="ECO:0000259" key="1">
    <source>
        <dbReference type="Pfam" id="PF00961"/>
    </source>
</evidence>
<organism evidence="2">
    <name type="scientific">Chlorella vulgaris</name>
    <name type="common">Green alga</name>
    <dbReference type="NCBI Taxonomy" id="3077"/>
    <lineage>
        <taxon>Eukaryota</taxon>
        <taxon>Viridiplantae</taxon>
        <taxon>Chlorophyta</taxon>
        <taxon>core chlorophytes</taxon>
        <taxon>Trebouxiophyceae</taxon>
        <taxon>Chlorellales</taxon>
        <taxon>Chlorellaceae</taxon>
        <taxon>Chlorella clade</taxon>
        <taxon>Chlorella</taxon>
    </lineage>
</organism>
<sequence length="441" mass="52412">MPSQNGDILSRKLHSMRETPPIFQKKTTRYTFVSPIKRIDTPLCRPQMYLCHVTMSLTWGQYARFFTLFQFSQKRHMFSVCNWNEERHHSRHGVKRFFNDASTLQVQWKVQQRGDEASVKNLQRLNVEKHSKEWYEHWLVGLTDGDGTFSVDRHSKPNGHIVWNLVFKISLNKYNIRALLKAQSFLGAGILTPTPDNMVSFRIRNRDHLKKLVFPLFDRIPLLSNKYYDYQKIRTISLLLDDESLSPGQRQDQIQQIYSQKTTREEISPVWFQHISGDTLELYKKTGKIHLQKTEIEKVLSLPWVLGFIEAEGSFFLTCKERYQHKPDRYCHSFGLTQTGNGFLMEALRCYFKIVARVQFRTPASFQNNKQGRRSYFKLETTNWRSLQYIRKLCLDSLVGIKSLEFRIWERSMKHRENSEKLAKIQKKLRDIRAKFKRPLF</sequence>
<geneLocation type="mitochondrion" evidence="2"/>
<evidence type="ECO:0000313" key="2">
    <source>
        <dbReference type="EMBL" id="QGN75124.1"/>
    </source>
</evidence>
<dbReference type="Pfam" id="PF00961">
    <property type="entry name" value="LAGLIDADG_1"/>
    <property type="match status" value="1"/>
</dbReference>